<dbReference type="SUPFAM" id="SSF55347">
    <property type="entry name" value="Glyceraldehyde-3-phosphate dehydrogenase-like, C-terminal domain"/>
    <property type="match status" value="1"/>
</dbReference>
<sequence length="840" mass="90203">MLVMKFGGTSMGSADRMCSAVDIIRDRARKERVGVVVSAVGGVSNRLQDSISFALSLSGAPAASARPAATTSTDGFTSAADAVFSVKTTHAAILDSLALSVAGYNKTGVLAALDAIFEEYERLLSAVASFGECPESVEARIMGLGERLCVPIFAELLRAKSLPPAVLDSRSIIWTEGRLTEGDPVYEKIESALSSYRSSSEPILLAAGFIASDSSGKQSLLGRNGSDFSAALYAMGLNADKLEIWSDVDGIYTADPRIVKDAVLVSDISYEEAMELSFFGSKVLHPKTIMPIAARRIETWSLNSFNRTARGTRIAASDSIASDPAAGPVRGVTCLKDVALVSVSGAGLKGKQGTAARVFGAVGRSGVSVLLITQSSSEYTISFCVRGTEYHDVKFALQEEFALEIREHLIDEISVKKGMSIVSIVGDGMKERRGVAGTFFSSLAFGGINIHAIAQGSSERSISTVVSGEDGDKAVRIAHRFFFNTMQTIELFLFGLGVVGGKLLDQIRSQQEELRKSFVDLRVWGIANSRRMVLNKEGLPLDGWKDLLDQAQTHTSVDDIIAFVKAEQPLNPVFVDCTATGALPERYCDVLRAGMHVITPNKRANSFTMDYYRELRKTAAASRKRFLYETNVGAGLPVIDTFRNMLKSGDSLTAFSGIMSGSLSYIFGRLDEGASFSRAVLEAREKGFTEPDPRDDLSGMDVARKALIIAREAGLELELSDVRIDSVFPPDFDSSGSVQEFLERLPRADAWFAERIQALSSSGKVLRFAASIDGSKGTARVGPVEALLADPLAAIRGGENAFVFTTKYYSPIPLVIRGYGAGADVTASGVFADILRTITW</sequence>
<reference evidence="29" key="1">
    <citation type="submission" date="2021-08" db="EMBL/GenBank/DDBJ databases">
        <title>Comparative analyses of Brucepasteria parasyntrophica and Teretinema zuelzerae.</title>
        <authorList>
            <person name="Song Y."/>
            <person name="Brune A."/>
        </authorList>
    </citation>
    <scope>NUCLEOTIDE SEQUENCE</scope>
    <source>
        <strain evidence="29">DSM 1903</strain>
    </source>
</reference>
<dbReference type="InterPro" id="IPR002912">
    <property type="entry name" value="ACT_dom"/>
</dbReference>
<comment type="pathway">
    <text evidence="3">Amino-acid biosynthesis; L-methionine biosynthesis via de novo pathway; L-homoserine from L-aspartate: step 1/3.</text>
</comment>
<dbReference type="PROSITE" id="PS01042">
    <property type="entry name" value="HOMOSER_DHGENASE"/>
    <property type="match status" value="1"/>
</dbReference>
<evidence type="ECO:0000256" key="21">
    <source>
        <dbReference type="ARBA" id="ARBA00023154"/>
    </source>
</evidence>
<dbReference type="GO" id="GO:0005524">
    <property type="term" value="F:ATP binding"/>
    <property type="evidence" value="ECO:0007669"/>
    <property type="project" value="UniProtKB-KW"/>
</dbReference>
<protein>
    <submittedName>
        <fullName evidence="29">Bifunctional aspartate kinase/homoserine dehydrogenase I</fullName>
        <ecNumber evidence="29">1.1.1.3</ecNumber>
        <ecNumber evidence="29">2.7.2.4</ecNumber>
    </submittedName>
</protein>
<dbReference type="Pfam" id="PF03447">
    <property type="entry name" value="NAD_binding_3"/>
    <property type="match status" value="1"/>
</dbReference>
<dbReference type="SUPFAM" id="SSF51735">
    <property type="entry name" value="NAD(P)-binding Rossmann-fold domains"/>
    <property type="match status" value="1"/>
</dbReference>
<dbReference type="GO" id="GO:0009086">
    <property type="term" value="P:methionine biosynthetic process"/>
    <property type="evidence" value="ECO:0007669"/>
    <property type="project" value="UniProtKB-KW"/>
</dbReference>
<keyword evidence="22" id="KW-0486">Methionine biosynthesis</keyword>
<dbReference type="NCBIfam" id="NF006959">
    <property type="entry name" value="PRK09436.1"/>
    <property type="match status" value="1"/>
</dbReference>
<dbReference type="InterPro" id="IPR001048">
    <property type="entry name" value="Asp/Glu/Uridylate_kinase"/>
</dbReference>
<dbReference type="EC" id="2.7.2.4" evidence="29"/>
<dbReference type="GO" id="GO:0004412">
    <property type="term" value="F:homoserine dehydrogenase activity"/>
    <property type="evidence" value="ECO:0007669"/>
    <property type="project" value="UniProtKB-EC"/>
</dbReference>
<dbReference type="PROSITE" id="PS00324">
    <property type="entry name" value="ASPARTOKINASE"/>
    <property type="match status" value="1"/>
</dbReference>
<evidence type="ECO:0000256" key="6">
    <source>
        <dbReference type="ARBA" id="ARBA00005139"/>
    </source>
</evidence>
<comment type="pathway">
    <text evidence="2">Amino-acid biosynthesis; L-lysine biosynthesis via DAP pathway; (S)-tetrahydrodipicolinate from L-aspartate: step 1/4.</text>
</comment>
<evidence type="ECO:0000256" key="24">
    <source>
        <dbReference type="ARBA" id="ARBA00044938"/>
    </source>
</evidence>
<evidence type="ECO:0000256" key="10">
    <source>
        <dbReference type="ARBA" id="ARBA00022605"/>
    </source>
</evidence>
<dbReference type="CDD" id="cd04921">
    <property type="entry name" value="ACT_AKi-HSDH-ThrA-like_1"/>
    <property type="match status" value="1"/>
</dbReference>
<evidence type="ECO:0000256" key="2">
    <source>
        <dbReference type="ARBA" id="ARBA00004766"/>
    </source>
</evidence>
<comment type="pathway">
    <text evidence="4">Amino-acid biosynthesis; L-threonine biosynthesis; L-threonine from L-aspartate: step 3/5.</text>
</comment>
<comment type="pathway">
    <text evidence="5">Amino-acid biosynthesis; L-methionine biosynthesis via de novo pathway; L-homoserine from L-aspartate: step 3/3.</text>
</comment>
<comment type="subunit">
    <text evidence="9">Homotetramer.</text>
</comment>
<dbReference type="GO" id="GO:0046872">
    <property type="term" value="F:metal ion binding"/>
    <property type="evidence" value="ECO:0007669"/>
    <property type="project" value="UniProtKB-KW"/>
</dbReference>
<dbReference type="InterPro" id="IPR005106">
    <property type="entry name" value="Asp/hSer_DH_NAD-bd"/>
</dbReference>
<dbReference type="InterPro" id="IPR001341">
    <property type="entry name" value="Asp_kinase"/>
</dbReference>
<keyword evidence="20" id="KW-0915">Sodium</keyword>
<dbReference type="NCBIfam" id="TIGR00657">
    <property type="entry name" value="asp_kinases"/>
    <property type="match status" value="1"/>
</dbReference>
<evidence type="ECO:0000256" key="12">
    <source>
        <dbReference type="ARBA" id="ARBA00022697"/>
    </source>
</evidence>
<dbReference type="SUPFAM" id="SSF55021">
    <property type="entry name" value="ACT-like"/>
    <property type="match status" value="2"/>
</dbReference>
<dbReference type="InterPro" id="IPR054352">
    <property type="entry name" value="ACT_Aspartokinase"/>
</dbReference>
<dbReference type="Gene3D" id="3.30.2130.10">
    <property type="entry name" value="VC0802-like"/>
    <property type="match status" value="1"/>
</dbReference>
<evidence type="ECO:0000256" key="27">
    <source>
        <dbReference type="ARBA" id="ARBA00049031"/>
    </source>
</evidence>
<dbReference type="InterPro" id="IPR045865">
    <property type="entry name" value="ACT-like_dom_sf"/>
</dbReference>
<dbReference type="GO" id="GO:0009089">
    <property type="term" value="P:lysine biosynthetic process via diaminopimelate"/>
    <property type="evidence" value="ECO:0007669"/>
    <property type="project" value="UniProtKB-ARBA"/>
</dbReference>
<keyword evidence="17" id="KW-0521">NADP</keyword>
<evidence type="ECO:0000256" key="8">
    <source>
        <dbReference type="ARBA" id="ARBA00010046"/>
    </source>
</evidence>
<dbReference type="Gene3D" id="3.30.360.10">
    <property type="entry name" value="Dihydrodipicolinate Reductase, domain 2"/>
    <property type="match status" value="1"/>
</dbReference>
<keyword evidence="23" id="KW-0511">Multifunctional enzyme</keyword>
<comment type="catalytic activity">
    <reaction evidence="26">
        <text>L-homoserine + NADP(+) = L-aspartate 4-semialdehyde + NADPH + H(+)</text>
        <dbReference type="Rhea" id="RHEA:15761"/>
        <dbReference type="ChEBI" id="CHEBI:15378"/>
        <dbReference type="ChEBI" id="CHEBI:57476"/>
        <dbReference type="ChEBI" id="CHEBI:57783"/>
        <dbReference type="ChEBI" id="CHEBI:58349"/>
        <dbReference type="ChEBI" id="CHEBI:537519"/>
        <dbReference type="EC" id="1.1.1.3"/>
    </reaction>
    <physiologicalReaction direction="right-to-left" evidence="26">
        <dbReference type="Rhea" id="RHEA:15763"/>
    </physiologicalReaction>
</comment>
<keyword evidence="13" id="KW-0479">Metal-binding</keyword>
<comment type="catalytic activity">
    <reaction evidence="25">
        <text>L-aspartate + ATP = 4-phospho-L-aspartate + ADP</text>
        <dbReference type="Rhea" id="RHEA:23776"/>
        <dbReference type="ChEBI" id="CHEBI:29991"/>
        <dbReference type="ChEBI" id="CHEBI:30616"/>
        <dbReference type="ChEBI" id="CHEBI:57535"/>
        <dbReference type="ChEBI" id="CHEBI:456216"/>
        <dbReference type="EC" id="2.7.2.4"/>
    </reaction>
    <physiologicalReaction direction="left-to-right" evidence="25">
        <dbReference type="Rhea" id="RHEA:23777"/>
    </physiologicalReaction>
</comment>
<dbReference type="FunFam" id="3.30.360.10:FF:000006">
    <property type="entry name" value="Bifunctional aspartokinase/homoserine dehydrogenase"/>
    <property type="match status" value="1"/>
</dbReference>
<dbReference type="Pfam" id="PF00696">
    <property type="entry name" value="AA_kinase"/>
    <property type="match status" value="1"/>
</dbReference>
<dbReference type="Proteomes" id="UP001198163">
    <property type="component" value="Unassembled WGS sequence"/>
</dbReference>
<dbReference type="AlphaFoldDB" id="A0AAE3EK55"/>
<gene>
    <name evidence="29" type="primary">thrA</name>
    <name evidence="29" type="ORF">K7J14_09680</name>
</gene>
<dbReference type="InterPro" id="IPR011147">
    <property type="entry name" value="Bifunc_Aspkin/hSer_DH"/>
</dbReference>
<dbReference type="FunFam" id="3.40.50.720:FF:000083">
    <property type="entry name" value="Bifunctional aspartokinase/homoserine dehydrogenase"/>
    <property type="match status" value="1"/>
</dbReference>
<dbReference type="PANTHER" id="PTHR43070">
    <property type="match status" value="1"/>
</dbReference>
<dbReference type="EMBL" id="JAINWA010000003">
    <property type="protein sequence ID" value="MCD1654968.1"/>
    <property type="molecule type" value="Genomic_DNA"/>
</dbReference>
<keyword evidence="21" id="KW-0457">Lysine biosynthesis</keyword>
<dbReference type="Gene3D" id="3.40.50.720">
    <property type="entry name" value="NAD(P)-binding Rossmann-like Domain"/>
    <property type="match status" value="1"/>
</dbReference>
<organism evidence="29 30">
    <name type="scientific">Teretinema zuelzerae</name>
    <dbReference type="NCBI Taxonomy" id="156"/>
    <lineage>
        <taxon>Bacteria</taxon>
        <taxon>Pseudomonadati</taxon>
        <taxon>Spirochaetota</taxon>
        <taxon>Spirochaetia</taxon>
        <taxon>Spirochaetales</taxon>
        <taxon>Treponemataceae</taxon>
        <taxon>Teretinema</taxon>
    </lineage>
</organism>
<evidence type="ECO:0000256" key="20">
    <source>
        <dbReference type="ARBA" id="ARBA00023053"/>
    </source>
</evidence>
<evidence type="ECO:0000313" key="30">
    <source>
        <dbReference type="Proteomes" id="UP001198163"/>
    </source>
</evidence>
<dbReference type="EC" id="1.1.1.3" evidence="29"/>
<evidence type="ECO:0000256" key="7">
    <source>
        <dbReference type="ARBA" id="ARBA00007952"/>
    </source>
</evidence>
<dbReference type="InterPro" id="IPR049638">
    <property type="entry name" value="AK-HD"/>
</dbReference>
<dbReference type="InterPro" id="IPR036393">
    <property type="entry name" value="AceGlu_kinase-like_sf"/>
</dbReference>
<keyword evidence="14" id="KW-0547">Nucleotide-binding</keyword>
<evidence type="ECO:0000256" key="9">
    <source>
        <dbReference type="ARBA" id="ARBA00011881"/>
    </source>
</evidence>
<dbReference type="FunFam" id="3.30.2130.10:FF:000001">
    <property type="entry name" value="Bifunctional aspartokinase/homoserine dehydrogenase"/>
    <property type="match status" value="1"/>
</dbReference>
<keyword evidence="10" id="KW-0028">Amino-acid biosynthesis</keyword>
<keyword evidence="15 29" id="KW-0418">Kinase</keyword>
<evidence type="ECO:0000313" key="29">
    <source>
        <dbReference type="EMBL" id="MCD1654968.1"/>
    </source>
</evidence>
<comment type="cofactor">
    <cofactor evidence="1">
        <name>a metal cation</name>
        <dbReference type="ChEBI" id="CHEBI:25213"/>
    </cofactor>
</comment>
<dbReference type="InterPro" id="IPR042199">
    <property type="entry name" value="AsparK_Bifunc_asparK/hSer_DH"/>
</dbReference>
<dbReference type="Gene3D" id="3.40.1160.10">
    <property type="entry name" value="Acetylglutamate kinase-like"/>
    <property type="match status" value="1"/>
</dbReference>
<feature type="domain" description="ACT" evidence="28">
    <location>
        <begin position="343"/>
        <end position="429"/>
    </location>
</feature>
<keyword evidence="11 29" id="KW-0808">Transferase</keyword>
<dbReference type="GO" id="GO:0009088">
    <property type="term" value="P:threonine biosynthetic process"/>
    <property type="evidence" value="ECO:0007669"/>
    <property type="project" value="UniProtKB-KW"/>
</dbReference>
<evidence type="ECO:0000256" key="3">
    <source>
        <dbReference type="ARBA" id="ARBA00004986"/>
    </source>
</evidence>
<dbReference type="GO" id="GO:0004072">
    <property type="term" value="F:aspartate kinase activity"/>
    <property type="evidence" value="ECO:0007669"/>
    <property type="project" value="UniProtKB-EC"/>
</dbReference>
<comment type="caution">
    <text evidence="29">The sequence shown here is derived from an EMBL/GenBank/DDBJ whole genome shotgun (WGS) entry which is preliminary data.</text>
</comment>
<dbReference type="Pfam" id="PF00742">
    <property type="entry name" value="Homoserine_dh"/>
    <property type="match status" value="1"/>
</dbReference>
<evidence type="ECO:0000256" key="22">
    <source>
        <dbReference type="ARBA" id="ARBA00023167"/>
    </source>
</evidence>
<dbReference type="SUPFAM" id="SSF53633">
    <property type="entry name" value="Carbamate kinase-like"/>
    <property type="match status" value="1"/>
</dbReference>
<dbReference type="GO" id="GO:0050661">
    <property type="term" value="F:NADP binding"/>
    <property type="evidence" value="ECO:0007669"/>
    <property type="project" value="InterPro"/>
</dbReference>
<dbReference type="PROSITE" id="PS51671">
    <property type="entry name" value="ACT"/>
    <property type="match status" value="1"/>
</dbReference>
<comment type="pathway">
    <text evidence="6">Amino-acid biosynthesis; L-threonine biosynthesis; L-threonine from L-aspartate: step 1/5.</text>
</comment>
<comment type="catalytic activity">
    <reaction evidence="27">
        <text>L-homoserine + NAD(+) = L-aspartate 4-semialdehyde + NADH + H(+)</text>
        <dbReference type="Rhea" id="RHEA:15757"/>
        <dbReference type="ChEBI" id="CHEBI:15378"/>
        <dbReference type="ChEBI" id="CHEBI:57476"/>
        <dbReference type="ChEBI" id="CHEBI:57540"/>
        <dbReference type="ChEBI" id="CHEBI:57945"/>
        <dbReference type="ChEBI" id="CHEBI:537519"/>
        <dbReference type="EC" id="1.1.1.3"/>
    </reaction>
    <physiologicalReaction direction="right-to-left" evidence="27">
        <dbReference type="Rhea" id="RHEA:15759"/>
    </physiologicalReaction>
</comment>
<dbReference type="GO" id="GO:0009090">
    <property type="term" value="P:homoserine biosynthetic process"/>
    <property type="evidence" value="ECO:0007669"/>
    <property type="project" value="UniProtKB-ARBA"/>
</dbReference>
<dbReference type="PIRSF" id="PIRSF000727">
    <property type="entry name" value="ThrA"/>
    <property type="match status" value="1"/>
</dbReference>
<evidence type="ECO:0000256" key="19">
    <source>
        <dbReference type="ARBA" id="ARBA00023027"/>
    </source>
</evidence>
<dbReference type="InterPro" id="IPR036291">
    <property type="entry name" value="NAD(P)-bd_dom_sf"/>
</dbReference>
<evidence type="ECO:0000256" key="5">
    <source>
        <dbReference type="ARBA" id="ARBA00005062"/>
    </source>
</evidence>
<evidence type="ECO:0000259" key="28">
    <source>
        <dbReference type="PROSITE" id="PS51671"/>
    </source>
</evidence>
<proteinExistence type="inferred from homology"/>
<comment type="similarity">
    <text evidence="8">In the N-terminal section; belongs to the aspartokinase family.</text>
</comment>
<evidence type="ECO:0000256" key="25">
    <source>
        <dbReference type="ARBA" id="ARBA00048561"/>
    </source>
</evidence>
<keyword evidence="18 29" id="KW-0560">Oxidoreductase</keyword>
<accession>A0AAE3EK55</accession>
<dbReference type="Pfam" id="PF22468">
    <property type="entry name" value="ACT_9"/>
    <property type="match status" value="2"/>
</dbReference>
<keyword evidence="30" id="KW-1185">Reference proteome</keyword>
<keyword evidence="12" id="KW-0791">Threonine biosynthesis</keyword>
<evidence type="ECO:0000256" key="13">
    <source>
        <dbReference type="ARBA" id="ARBA00022723"/>
    </source>
</evidence>
<keyword evidence="16" id="KW-0067">ATP-binding</keyword>
<evidence type="ECO:0000256" key="18">
    <source>
        <dbReference type="ARBA" id="ARBA00023002"/>
    </source>
</evidence>
<evidence type="ECO:0000256" key="4">
    <source>
        <dbReference type="ARBA" id="ARBA00005056"/>
    </source>
</evidence>
<dbReference type="PANTHER" id="PTHR43070:SF3">
    <property type="entry name" value="HOMOSERINE DEHYDROGENASE"/>
    <property type="match status" value="1"/>
</dbReference>
<comment type="similarity">
    <text evidence="7">In the C-terminal section; belongs to the homoserine dehydrogenase family.</text>
</comment>
<dbReference type="InterPro" id="IPR001342">
    <property type="entry name" value="HDH_cat"/>
</dbReference>
<dbReference type="Gene3D" id="1.20.120.1320">
    <property type="entry name" value="Aspartokinase, catalytic domain"/>
    <property type="match status" value="1"/>
</dbReference>
<dbReference type="InterPro" id="IPR019811">
    <property type="entry name" value="HDH_CS"/>
</dbReference>
<evidence type="ECO:0000256" key="23">
    <source>
        <dbReference type="ARBA" id="ARBA00023268"/>
    </source>
</evidence>
<evidence type="ECO:0000256" key="11">
    <source>
        <dbReference type="ARBA" id="ARBA00022679"/>
    </source>
</evidence>
<keyword evidence="19" id="KW-0520">NAD</keyword>
<evidence type="ECO:0000256" key="15">
    <source>
        <dbReference type="ARBA" id="ARBA00022777"/>
    </source>
</evidence>
<evidence type="ECO:0000256" key="1">
    <source>
        <dbReference type="ARBA" id="ARBA00001920"/>
    </source>
</evidence>
<evidence type="ECO:0000256" key="17">
    <source>
        <dbReference type="ARBA" id="ARBA00022857"/>
    </source>
</evidence>
<dbReference type="InterPro" id="IPR018042">
    <property type="entry name" value="Aspartate_kinase_CS"/>
</dbReference>
<evidence type="ECO:0000256" key="14">
    <source>
        <dbReference type="ARBA" id="ARBA00022741"/>
    </source>
</evidence>
<evidence type="ECO:0000256" key="26">
    <source>
        <dbReference type="ARBA" id="ARBA00048841"/>
    </source>
</evidence>
<evidence type="ECO:0000256" key="16">
    <source>
        <dbReference type="ARBA" id="ARBA00022840"/>
    </source>
</evidence>
<name>A0AAE3EK55_9SPIR</name>
<comment type="function">
    <text evidence="24">Bifunctional aspartate kinase and homoserine dehydrogenase that catalyzes the first and the third steps toward the synthesis of lysine, methionine and threonine from aspartate.</text>
</comment>